<dbReference type="Proteomes" id="UP000026913">
    <property type="component" value="Chromosome"/>
</dbReference>
<organism evidence="13 14">
    <name type="scientific">Pseudomonas mandelii JR-1</name>
    <dbReference type="NCBI Taxonomy" id="1147786"/>
    <lineage>
        <taxon>Bacteria</taxon>
        <taxon>Pseudomonadati</taxon>
        <taxon>Pseudomonadota</taxon>
        <taxon>Gammaproteobacteria</taxon>
        <taxon>Pseudomonadales</taxon>
        <taxon>Pseudomonadaceae</taxon>
        <taxon>Pseudomonas</taxon>
    </lineage>
</organism>
<feature type="transmembrane region" description="Helical" evidence="11">
    <location>
        <begin position="68"/>
        <end position="89"/>
    </location>
</feature>
<feature type="transmembrane region" description="Helical" evidence="11">
    <location>
        <begin position="110"/>
        <end position="137"/>
    </location>
</feature>
<dbReference type="EMBL" id="CP005960">
    <property type="protein sequence ID" value="AHZ70554.1"/>
    <property type="molecule type" value="Genomic_DNA"/>
</dbReference>
<dbReference type="GO" id="GO:0043190">
    <property type="term" value="C:ATP-binding cassette (ABC) transporter complex"/>
    <property type="evidence" value="ECO:0007669"/>
    <property type="project" value="InterPro"/>
</dbReference>
<keyword evidence="6 11" id="KW-0812">Transmembrane</keyword>
<dbReference type="GO" id="GO:0140359">
    <property type="term" value="F:ABC-type transporter activity"/>
    <property type="evidence" value="ECO:0007669"/>
    <property type="project" value="InterPro"/>
</dbReference>
<comment type="similarity">
    <text evidence="2 11">Belongs to the ABC-2 integral membrane protein family.</text>
</comment>
<dbReference type="GO" id="GO:0015920">
    <property type="term" value="P:lipopolysaccharide transport"/>
    <property type="evidence" value="ECO:0007669"/>
    <property type="project" value="TreeGrafter"/>
</dbReference>
<name>A0A024ECA2_9PSED</name>
<evidence type="ECO:0000256" key="5">
    <source>
        <dbReference type="ARBA" id="ARBA00022597"/>
    </source>
</evidence>
<feature type="transmembrane region" description="Helical" evidence="11">
    <location>
        <begin position="180"/>
        <end position="201"/>
    </location>
</feature>
<gene>
    <name evidence="13" type="ORF">OU5_3475</name>
</gene>
<evidence type="ECO:0000256" key="6">
    <source>
        <dbReference type="ARBA" id="ARBA00022692"/>
    </source>
</evidence>
<evidence type="ECO:0000256" key="3">
    <source>
        <dbReference type="ARBA" id="ARBA00022448"/>
    </source>
</evidence>
<evidence type="ECO:0000256" key="1">
    <source>
        <dbReference type="ARBA" id="ARBA00004651"/>
    </source>
</evidence>
<evidence type="ECO:0000259" key="12">
    <source>
        <dbReference type="PROSITE" id="PS51012"/>
    </source>
</evidence>
<feature type="transmembrane region" description="Helical" evidence="11">
    <location>
        <begin position="230"/>
        <end position="251"/>
    </location>
</feature>
<reference evidence="13 14" key="1">
    <citation type="journal article" date="2012" name="J. Bacteriol.">
        <title>Genome sequence of cold-adapted Pseudomonas mandelii strain JR-1.</title>
        <authorList>
            <person name="Jang S.H."/>
            <person name="Kim J."/>
            <person name="Kim J."/>
            <person name="Hong S."/>
            <person name="Lee C."/>
        </authorList>
    </citation>
    <scope>NUCLEOTIDE SEQUENCE [LARGE SCALE GENOMIC DNA]</scope>
    <source>
        <strain evidence="13 14">JR-1</strain>
    </source>
</reference>
<evidence type="ECO:0000256" key="7">
    <source>
        <dbReference type="ARBA" id="ARBA00022903"/>
    </source>
</evidence>
<dbReference type="PANTHER" id="PTHR30413">
    <property type="entry name" value="INNER MEMBRANE TRANSPORT PERMEASE"/>
    <property type="match status" value="1"/>
</dbReference>
<evidence type="ECO:0000256" key="8">
    <source>
        <dbReference type="ARBA" id="ARBA00022989"/>
    </source>
</evidence>
<dbReference type="InterPro" id="IPR000412">
    <property type="entry name" value="ABC_2_transport"/>
</dbReference>
<keyword evidence="7" id="KW-0972">Capsule biogenesis/degradation</keyword>
<dbReference type="HOGENOM" id="CLU_060703_1_1_6"/>
<protein>
    <recommendedName>
        <fullName evidence="11">Transport permease protein</fullName>
    </recommendedName>
</protein>
<sequence length="265" mass="30378">MLLSLYRTLRSYRGFIFGSVQREFQARYRNSLFGALWPVLNPLSMIIVYTVIFSHIMRARLPGVDDSMAYSVYLCAGLLAWGLFAEITLRSQNMFLENANLLKKISFPRICLPVIVLFNAGINFAIIMALFLGFLLITGRWPGMALFALIPLMALQMMFCAGLGVILGVLNVFFRDVGQLFGICLQFWFWLTPIVYPMSILPDWVQRLLQLNPLTNLIVSYQNMFLYGQWPVWSSLLPIFVTGLVFCLIGLRLFRQRVGEMVDEL</sequence>
<dbReference type="OrthoDB" id="9786910at2"/>
<dbReference type="GO" id="GO:0015774">
    <property type="term" value="P:polysaccharide transport"/>
    <property type="evidence" value="ECO:0007669"/>
    <property type="project" value="UniProtKB-KW"/>
</dbReference>
<dbReference type="Pfam" id="PF01061">
    <property type="entry name" value="ABC2_membrane"/>
    <property type="match status" value="1"/>
</dbReference>
<evidence type="ECO:0000256" key="9">
    <source>
        <dbReference type="ARBA" id="ARBA00023047"/>
    </source>
</evidence>
<evidence type="ECO:0000256" key="10">
    <source>
        <dbReference type="ARBA" id="ARBA00023136"/>
    </source>
</evidence>
<comment type="subcellular location">
    <subcellularLocation>
        <location evidence="11">Cell inner membrane</location>
        <topology evidence="11">Multi-pass membrane protein</topology>
    </subcellularLocation>
    <subcellularLocation>
        <location evidence="1">Cell membrane</location>
        <topology evidence="1">Multi-pass membrane protein</topology>
    </subcellularLocation>
</comment>
<dbReference type="KEGG" id="pman:OU5_3475"/>
<keyword evidence="9" id="KW-0625">Polysaccharide transport</keyword>
<dbReference type="InterPro" id="IPR047817">
    <property type="entry name" value="ABC2_TM_bact-type"/>
</dbReference>
<keyword evidence="8 11" id="KW-1133">Transmembrane helix</keyword>
<dbReference type="InterPro" id="IPR013525">
    <property type="entry name" value="ABC2_TM"/>
</dbReference>
<accession>A0A024ECA2</accession>
<dbReference type="PROSITE" id="PS51012">
    <property type="entry name" value="ABC_TM2"/>
    <property type="match status" value="1"/>
</dbReference>
<feature type="transmembrane region" description="Helical" evidence="11">
    <location>
        <begin position="143"/>
        <end position="173"/>
    </location>
</feature>
<keyword evidence="3 11" id="KW-0813">Transport</keyword>
<keyword evidence="10 11" id="KW-0472">Membrane</keyword>
<dbReference type="AlphaFoldDB" id="A0A024ECA2"/>
<evidence type="ECO:0000256" key="4">
    <source>
        <dbReference type="ARBA" id="ARBA00022475"/>
    </source>
</evidence>
<evidence type="ECO:0000256" key="2">
    <source>
        <dbReference type="ARBA" id="ARBA00007783"/>
    </source>
</evidence>
<keyword evidence="4 11" id="KW-1003">Cell membrane</keyword>
<dbReference type="RefSeq" id="WP_010465437.1">
    <property type="nucleotide sequence ID" value="NZ_CP005960.1"/>
</dbReference>
<keyword evidence="5" id="KW-0762">Sugar transport</keyword>
<evidence type="ECO:0000313" key="13">
    <source>
        <dbReference type="EMBL" id="AHZ70554.1"/>
    </source>
</evidence>
<proteinExistence type="inferred from homology"/>
<evidence type="ECO:0000256" key="11">
    <source>
        <dbReference type="RuleBase" id="RU361157"/>
    </source>
</evidence>
<feature type="domain" description="ABC transmembrane type-2" evidence="12">
    <location>
        <begin position="33"/>
        <end position="257"/>
    </location>
</feature>
<feature type="transmembrane region" description="Helical" evidence="11">
    <location>
        <begin position="32"/>
        <end position="56"/>
    </location>
</feature>
<evidence type="ECO:0000313" key="14">
    <source>
        <dbReference type="Proteomes" id="UP000026913"/>
    </source>
</evidence>
<dbReference type="PANTHER" id="PTHR30413:SF10">
    <property type="entry name" value="CAPSULE POLYSACCHARIDE EXPORT INNER-MEMBRANE PROTEIN CTRC"/>
    <property type="match status" value="1"/>
</dbReference>
<dbReference type="PRINTS" id="PR00164">
    <property type="entry name" value="ABC2TRNSPORT"/>
</dbReference>